<feature type="region of interest" description="Disordered" evidence="1">
    <location>
        <begin position="538"/>
        <end position="607"/>
    </location>
</feature>
<gene>
    <name evidence="3" type="ordered locus">Rsph17025_1058</name>
</gene>
<feature type="compositionally biased region" description="Low complexity" evidence="1">
    <location>
        <begin position="225"/>
        <end position="234"/>
    </location>
</feature>
<feature type="compositionally biased region" description="Low complexity" evidence="1">
    <location>
        <begin position="271"/>
        <end position="293"/>
    </location>
</feature>
<sequence length="968" mass="99738">MKPRFALNLTPEAASLLRRMPDGWEELGRVPYDAPDLAEALAALRQAAQADAGEAGVTAKVVIPNSQVLYTTLAAPGPDRASRGAQIRAGLEGLTPYEVKDLVYDFEPQGDEVRVAVVARETLDEAEGFAEEHGFNPVAFVAIPVNGGFPREPSFGILSAAQRRLPNGTRVERDAEPIRILPLDVAEDPPPAEAPAAAEPLLNEAPVPDAVDPPPTPPEPEVEVPEAAPPVSAEVEPEQPLAVADAPAATEDDPSPEMPEPTAPAEDEAWEPAPDLAALASLTPDESALALPEPEVEEPVEPEAFIPEAEPAAPQDEPPAPEDEFFMPPPLVRAPERPIPNARELPPFTPPSPPSPPNPAVTSPEVPEAPYVELAGDDVPAMPPGSFASRRAAAEAIHTRPAARVTSEPKPVRTAEPVLRAPGGRSALPPRSPAPQTGRAASPAAATAPGLAAARPKAQTGPTRPAPKAEDRPDKPFGVFGGKPAPKRGKPRFLGLILTVALLVFLAAVAALSSYLVATNEDGPATALAISEATPEVLAADQEPPPDEAISAQPPSEEPIEAADAAAPAGSDTAAEAASAPAPAAEAPRVVSDEAGRAKPAETPQDEIFLTTMDSPLPSLDAVALPPPPVELDAAPGMPLPPPPFGASYELDERGLIRPSPEGVLAPGEFLLIQGKPPILPPRRPSVTEPEAAAPAAEVAPRAAASPGSIFPGPANAASAEPPAAAADPALSGRRPKERPARAEAEEAAAEPDAAPDAAAPRMSSLRPRLRPVDPEPGQPEAQGATLAMALTPAPRPDGTPEAVATSSGAISPLALAVSRKPEARPNDFSEAIEAAVAAAVQAPHTPAPAPPPVAAAPAPRQVAPAVAAPLPEDDDEPEVVAAPRIPTRANVAQNATFTKAINLSKTNLIGVYGTSSNRYALVRQSNGRYVKLRVGDRLDGGVVAAITASELRYRKGSRMFALSMPKG</sequence>
<accession>A4WRE5</accession>
<reference evidence="3" key="1">
    <citation type="submission" date="2007-04" db="EMBL/GenBank/DDBJ databases">
        <title>Complete sequence of chromosome of Rhodobacter sphaeroides ATCC 17025.</title>
        <authorList>
            <consortium name="US DOE Joint Genome Institute"/>
            <person name="Copeland A."/>
            <person name="Lucas S."/>
            <person name="Lapidus A."/>
            <person name="Barry K."/>
            <person name="Detter J.C."/>
            <person name="Glavina del Rio T."/>
            <person name="Hammon N."/>
            <person name="Israni S."/>
            <person name="Dalin E."/>
            <person name="Tice H."/>
            <person name="Pitluck S."/>
            <person name="Chertkov O."/>
            <person name="Brettin T."/>
            <person name="Bruce D."/>
            <person name="Han C."/>
            <person name="Schmutz J."/>
            <person name="Larimer F."/>
            <person name="Land M."/>
            <person name="Hauser L."/>
            <person name="Kyrpides N."/>
            <person name="Kim E."/>
            <person name="Richardson P."/>
            <person name="Mackenzie C."/>
            <person name="Choudhary M."/>
            <person name="Donohue T.J."/>
            <person name="Kaplan S."/>
        </authorList>
    </citation>
    <scope>NUCLEOTIDE SEQUENCE [LARGE SCALE GENOMIC DNA]</scope>
    <source>
        <strain evidence="3">ATCC 17025</strain>
    </source>
</reference>
<feature type="compositionally biased region" description="Low complexity" evidence="1">
    <location>
        <begin position="712"/>
        <end position="730"/>
    </location>
</feature>
<feature type="region of interest" description="Disordered" evidence="1">
    <location>
        <begin position="205"/>
        <end position="485"/>
    </location>
</feature>
<feature type="compositionally biased region" description="Pro residues" evidence="1">
    <location>
        <begin position="347"/>
        <end position="359"/>
    </location>
</feature>
<organism evidence="3">
    <name type="scientific">Cereibacter sphaeroides (strain ATCC 17025 / ATH 2.4.3)</name>
    <name type="common">Rhodobacter sphaeroides</name>
    <dbReference type="NCBI Taxonomy" id="349102"/>
    <lineage>
        <taxon>Bacteria</taxon>
        <taxon>Pseudomonadati</taxon>
        <taxon>Pseudomonadota</taxon>
        <taxon>Alphaproteobacteria</taxon>
        <taxon>Rhodobacterales</taxon>
        <taxon>Paracoccaceae</taxon>
        <taxon>Cereibacter</taxon>
    </lineage>
</organism>
<feature type="compositionally biased region" description="Low complexity" evidence="1">
    <location>
        <begin position="751"/>
        <end position="767"/>
    </location>
</feature>
<keyword evidence="2" id="KW-1133">Transmembrane helix</keyword>
<dbReference type="EMBL" id="CP000661">
    <property type="protein sequence ID" value="ABP69959.1"/>
    <property type="molecule type" value="Genomic_DNA"/>
</dbReference>
<evidence type="ECO:0000313" key="3">
    <source>
        <dbReference type="EMBL" id="ABP69959.1"/>
    </source>
</evidence>
<keyword evidence="2" id="KW-0812">Transmembrane</keyword>
<feature type="compositionally biased region" description="Low complexity" evidence="1">
    <location>
        <begin position="562"/>
        <end position="588"/>
    </location>
</feature>
<evidence type="ECO:0000256" key="2">
    <source>
        <dbReference type="SAM" id="Phobius"/>
    </source>
</evidence>
<dbReference type="KEGG" id="rsq:Rsph17025_1058"/>
<proteinExistence type="predicted"/>
<evidence type="ECO:0008006" key="4">
    <source>
        <dbReference type="Google" id="ProtNLM"/>
    </source>
</evidence>
<feature type="compositionally biased region" description="Low complexity" evidence="1">
    <location>
        <begin position="434"/>
        <end position="459"/>
    </location>
</feature>
<feature type="compositionally biased region" description="Low complexity" evidence="1">
    <location>
        <begin position="689"/>
        <end position="705"/>
    </location>
</feature>
<dbReference type="AlphaFoldDB" id="A4WRE5"/>
<feature type="region of interest" description="Disordered" evidence="1">
    <location>
        <begin position="676"/>
        <end position="807"/>
    </location>
</feature>
<dbReference type="STRING" id="349102.Rsph17025_1058"/>
<evidence type="ECO:0000256" key="1">
    <source>
        <dbReference type="SAM" id="MobiDB-lite"/>
    </source>
</evidence>
<dbReference type="InterPro" id="IPR043129">
    <property type="entry name" value="ATPase_NBD"/>
</dbReference>
<feature type="compositionally biased region" description="Basic and acidic residues" evidence="1">
    <location>
        <begin position="591"/>
        <end position="600"/>
    </location>
</feature>
<name>A4WRE5_CERS5</name>
<keyword evidence="2" id="KW-0472">Membrane</keyword>
<dbReference type="eggNOG" id="ENOG502Z7MY">
    <property type="taxonomic scope" value="Bacteria"/>
</dbReference>
<protein>
    <recommendedName>
        <fullName evidence="4">Translation initiation factor 2</fullName>
    </recommendedName>
</protein>
<dbReference type="BioCyc" id="RSPH349102:G1G8M-1084-MONOMER"/>
<feature type="compositionally biased region" description="Low complexity" evidence="1">
    <location>
        <begin position="302"/>
        <end position="315"/>
    </location>
</feature>
<dbReference type="Gene3D" id="3.30.420.380">
    <property type="match status" value="1"/>
</dbReference>
<dbReference type="HOGENOM" id="CLU_008842_0_0_5"/>
<feature type="transmembrane region" description="Helical" evidence="2">
    <location>
        <begin position="493"/>
        <end position="518"/>
    </location>
</feature>
<dbReference type="SUPFAM" id="SSF53067">
    <property type="entry name" value="Actin-like ATPase domain"/>
    <property type="match status" value="1"/>
</dbReference>